<dbReference type="InterPro" id="IPR041657">
    <property type="entry name" value="HTH_17"/>
</dbReference>
<evidence type="ECO:0000313" key="4">
    <source>
        <dbReference type="Proteomes" id="UP000295438"/>
    </source>
</evidence>
<name>A0A4R5VCB3_9BACT</name>
<gene>
    <name evidence="3" type="ORF">E1898_02395</name>
</gene>
<feature type="coiled-coil region" evidence="1">
    <location>
        <begin position="19"/>
        <end position="48"/>
    </location>
</feature>
<keyword evidence="4" id="KW-1185">Reference proteome</keyword>
<dbReference type="PANTHER" id="PTHR34585:SF22">
    <property type="entry name" value="HELIX-TURN-HELIX DOMAIN-CONTAINING PROTEIN"/>
    <property type="match status" value="1"/>
</dbReference>
<protein>
    <submittedName>
        <fullName evidence="3">DNA-binding protein</fullName>
    </submittedName>
</protein>
<comment type="caution">
    <text evidence="3">The sequence shown here is derived from an EMBL/GenBank/DDBJ whole genome shotgun (WGS) entry which is preliminary data.</text>
</comment>
<proteinExistence type="predicted"/>
<dbReference type="PANTHER" id="PTHR34585">
    <property type="match status" value="1"/>
</dbReference>
<keyword evidence="1" id="KW-0175">Coiled coil</keyword>
<dbReference type="SUPFAM" id="SSF46955">
    <property type="entry name" value="Putative DNA-binding domain"/>
    <property type="match status" value="1"/>
</dbReference>
<sequence>MENVILTTYTPEQLTGIINEAVKEAVQILQEETKKEEAETLLTRKEAAQLLKISLVTLNDYSKRGLLKSYIIGGRVLYKRKEVEAALGEVKTVKY</sequence>
<evidence type="ECO:0000256" key="1">
    <source>
        <dbReference type="SAM" id="Coils"/>
    </source>
</evidence>
<evidence type="ECO:0000313" key="3">
    <source>
        <dbReference type="EMBL" id="TDK49714.1"/>
    </source>
</evidence>
<evidence type="ECO:0000259" key="2">
    <source>
        <dbReference type="Pfam" id="PF12728"/>
    </source>
</evidence>
<organism evidence="3 4">
    <name type="scientific">Algoriphagus formosus</name>
    <dbReference type="NCBI Taxonomy" id="2007308"/>
    <lineage>
        <taxon>Bacteria</taxon>
        <taxon>Pseudomonadati</taxon>
        <taxon>Bacteroidota</taxon>
        <taxon>Cytophagia</taxon>
        <taxon>Cytophagales</taxon>
        <taxon>Cyclobacteriaceae</taxon>
        <taxon>Algoriphagus</taxon>
    </lineage>
</organism>
<dbReference type="Proteomes" id="UP000295438">
    <property type="component" value="Unassembled WGS sequence"/>
</dbReference>
<dbReference type="EMBL" id="SMUW01000024">
    <property type="protein sequence ID" value="TDK49714.1"/>
    <property type="molecule type" value="Genomic_DNA"/>
</dbReference>
<accession>A0A4R5VCB3</accession>
<feature type="domain" description="Helix-turn-helix" evidence="2">
    <location>
        <begin position="41"/>
        <end position="87"/>
    </location>
</feature>
<dbReference type="GO" id="GO:0003677">
    <property type="term" value="F:DNA binding"/>
    <property type="evidence" value="ECO:0007669"/>
    <property type="project" value="UniProtKB-KW"/>
</dbReference>
<dbReference type="Pfam" id="PF12728">
    <property type="entry name" value="HTH_17"/>
    <property type="match status" value="1"/>
</dbReference>
<keyword evidence="3" id="KW-0238">DNA-binding</keyword>
<dbReference type="InterPro" id="IPR009061">
    <property type="entry name" value="DNA-bd_dom_put_sf"/>
</dbReference>
<dbReference type="AlphaFoldDB" id="A0A4R5VCB3"/>
<reference evidence="3 4" key="1">
    <citation type="submission" date="2019-03" db="EMBL/GenBank/DDBJ databases">
        <title>Algoriphagus aquimaris sp. nov., isolated form marine sediment in Pohang, Korea.</title>
        <authorList>
            <person name="Kim J."/>
            <person name="Yoon S.-H."/>
            <person name="Lee S.-S."/>
        </authorList>
    </citation>
    <scope>NUCLEOTIDE SEQUENCE [LARGE SCALE GENOMIC DNA]</scope>
    <source>
        <strain evidence="3 4">F21</strain>
    </source>
</reference>